<gene>
    <name evidence="5" type="ORF">HMPREF9456_01941</name>
</gene>
<keyword evidence="3" id="KW-0812">Transmembrane</keyword>
<accession>F8X132</accession>
<dbReference type="InterPro" id="IPR001173">
    <property type="entry name" value="Glyco_trans_2-like"/>
</dbReference>
<dbReference type="Proteomes" id="UP000006420">
    <property type="component" value="Unassembled WGS sequence"/>
</dbReference>
<evidence type="ECO:0000259" key="4">
    <source>
        <dbReference type="Pfam" id="PF00535"/>
    </source>
</evidence>
<protein>
    <recommendedName>
        <fullName evidence="4">Glycosyltransferase 2-like domain-containing protein</fullName>
    </recommendedName>
</protein>
<proteinExistence type="predicted"/>
<dbReference type="AlphaFoldDB" id="F8X132"/>
<keyword evidence="6" id="KW-1185">Reference proteome</keyword>
<keyword evidence="3" id="KW-0472">Membrane</keyword>
<dbReference type="InterPro" id="IPR029044">
    <property type="entry name" value="Nucleotide-diphossugar_trans"/>
</dbReference>
<reference evidence="5 6" key="1">
    <citation type="submission" date="2011-04" db="EMBL/GenBank/DDBJ databases">
        <title>The Genome Sequence of Dysgonomonas mossii DSM 22836.</title>
        <authorList>
            <consortium name="The Broad Institute Genome Sequencing Platform"/>
            <person name="Earl A."/>
            <person name="Ward D."/>
            <person name="Feldgarden M."/>
            <person name="Gevers D."/>
            <person name="Pudlo N."/>
            <person name="Martens E."/>
            <person name="Allen-Vercoe E."/>
            <person name="Young S.K."/>
            <person name="Zeng Q."/>
            <person name="Gargeya S."/>
            <person name="Fitzgerald M."/>
            <person name="Haas B."/>
            <person name="Abouelleil A."/>
            <person name="Alvarado L."/>
            <person name="Arachchi H.M."/>
            <person name="Berlin A."/>
            <person name="Brown A."/>
            <person name="Chapman S.B."/>
            <person name="Chen Z."/>
            <person name="Dunbar C."/>
            <person name="Freedman E."/>
            <person name="Gearin G."/>
            <person name="Gellesch M."/>
            <person name="Goldberg J."/>
            <person name="Griggs A."/>
            <person name="Gujja S."/>
            <person name="Heiman D."/>
            <person name="Howarth C."/>
            <person name="Larson L."/>
            <person name="Lui A."/>
            <person name="MacDonald P.J.P."/>
            <person name="Mehta T."/>
            <person name="Montmayeur A."/>
            <person name="Murphy C."/>
            <person name="Neiman D."/>
            <person name="Pearson M."/>
            <person name="Priest M."/>
            <person name="Roberts A."/>
            <person name="Saif S."/>
            <person name="Shea T."/>
            <person name="Shenoy N."/>
            <person name="Sisk P."/>
            <person name="Stolte C."/>
            <person name="Sykes S."/>
            <person name="Yandava C."/>
            <person name="Wortman J."/>
            <person name="Nusbaum C."/>
            <person name="Birren B."/>
        </authorList>
    </citation>
    <scope>NUCLEOTIDE SEQUENCE [LARGE SCALE GENOMIC DNA]</scope>
    <source>
        <strain evidence="5 6">DSM 22836</strain>
    </source>
</reference>
<dbReference type="OrthoDB" id="6307329at2"/>
<evidence type="ECO:0000256" key="3">
    <source>
        <dbReference type="SAM" id="Phobius"/>
    </source>
</evidence>
<evidence type="ECO:0000256" key="2">
    <source>
        <dbReference type="ARBA" id="ARBA00022679"/>
    </source>
</evidence>
<evidence type="ECO:0000313" key="5">
    <source>
        <dbReference type="EMBL" id="EGK03304.1"/>
    </source>
</evidence>
<dbReference type="PANTHER" id="PTHR22916:SF51">
    <property type="entry name" value="GLYCOSYLTRANSFERASE EPSH-RELATED"/>
    <property type="match status" value="1"/>
</dbReference>
<dbReference type="Pfam" id="PF00535">
    <property type="entry name" value="Glycos_transf_2"/>
    <property type="match status" value="1"/>
</dbReference>
<dbReference type="GO" id="GO:0016758">
    <property type="term" value="F:hexosyltransferase activity"/>
    <property type="evidence" value="ECO:0007669"/>
    <property type="project" value="UniProtKB-ARBA"/>
</dbReference>
<evidence type="ECO:0000256" key="1">
    <source>
        <dbReference type="ARBA" id="ARBA00022676"/>
    </source>
</evidence>
<dbReference type="PANTHER" id="PTHR22916">
    <property type="entry name" value="GLYCOSYLTRANSFERASE"/>
    <property type="match status" value="1"/>
</dbReference>
<dbReference type="CDD" id="cd00761">
    <property type="entry name" value="Glyco_tranf_GTA_type"/>
    <property type="match status" value="1"/>
</dbReference>
<keyword evidence="1" id="KW-0328">Glycosyltransferase</keyword>
<dbReference type="GeneID" id="78082584"/>
<comment type="caution">
    <text evidence="5">The sequence shown here is derived from an EMBL/GenBank/DDBJ whole genome shotgun (WGS) entry which is preliminary data.</text>
</comment>
<feature type="transmembrane region" description="Helical" evidence="3">
    <location>
        <begin position="311"/>
        <end position="336"/>
    </location>
</feature>
<dbReference type="RefSeq" id="WP_006843311.1">
    <property type="nucleotide sequence ID" value="NZ_AQWJ01000003.1"/>
</dbReference>
<feature type="domain" description="Glycosyltransferase 2-like" evidence="4">
    <location>
        <begin position="5"/>
        <end position="122"/>
    </location>
</feature>
<keyword evidence="3" id="KW-1133">Transmembrane helix</keyword>
<dbReference type="SUPFAM" id="SSF53448">
    <property type="entry name" value="Nucleotide-diphospho-sugar transferases"/>
    <property type="match status" value="1"/>
</dbReference>
<dbReference type="STRING" id="742767.HMPREF9456_01941"/>
<sequence length="344" mass="40238">MYKVTIAIPVYNVEKYIKRALLSALNQTFESIEFLLIDDRGSDNSMAIAMDVAKNHQRGKDIRVIDHEINIGLGAVRNTAIENAKGEYLYFLDSDDDITPDCISILYKLMIEYPVDFIAASHGIMSSEGCLKEQIIYKNHIIYDDGIFSVAKAYYKDGIHINVYAWNKLYNLNFLRKNNIRCSHLTYEDVLFTYEVILNARSCQLISDVFYSYYEMDNSIMAQTRKSYTPEAAKIFEDIFLKKKESLSSFSNYDFFPNMVKHIFREGIPRAIAIYKSEKIPYNEKKTYIYNILDYPLPFKKMVKFKNISHWIIYFITKTPNLFVKILLCRFLLFIIGMKSKLVK</sequence>
<organism evidence="5 6">
    <name type="scientific">Dysgonomonas mossii DSM 22836</name>
    <dbReference type="NCBI Taxonomy" id="742767"/>
    <lineage>
        <taxon>Bacteria</taxon>
        <taxon>Pseudomonadati</taxon>
        <taxon>Bacteroidota</taxon>
        <taxon>Bacteroidia</taxon>
        <taxon>Bacteroidales</taxon>
        <taxon>Dysgonomonadaceae</taxon>
        <taxon>Dysgonomonas</taxon>
    </lineage>
</organism>
<dbReference type="HOGENOM" id="CLU_025996_25_1_10"/>
<dbReference type="EMBL" id="ADLW01000007">
    <property type="protein sequence ID" value="EGK03304.1"/>
    <property type="molecule type" value="Genomic_DNA"/>
</dbReference>
<keyword evidence="2" id="KW-0808">Transferase</keyword>
<evidence type="ECO:0000313" key="6">
    <source>
        <dbReference type="Proteomes" id="UP000006420"/>
    </source>
</evidence>
<dbReference type="Gene3D" id="3.90.550.10">
    <property type="entry name" value="Spore Coat Polysaccharide Biosynthesis Protein SpsA, Chain A"/>
    <property type="match status" value="1"/>
</dbReference>
<name>F8X132_9BACT</name>
<dbReference type="eggNOG" id="COG0463">
    <property type="taxonomic scope" value="Bacteria"/>
</dbReference>